<dbReference type="InterPro" id="IPR013656">
    <property type="entry name" value="PAS_4"/>
</dbReference>
<evidence type="ECO:0000256" key="5">
    <source>
        <dbReference type="ARBA" id="ARBA00022741"/>
    </source>
</evidence>
<evidence type="ECO:0000256" key="7">
    <source>
        <dbReference type="ARBA" id="ARBA00022840"/>
    </source>
</evidence>
<dbReference type="GO" id="GO:0005524">
    <property type="term" value="F:ATP binding"/>
    <property type="evidence" value="ECO:0007669"/>
    <property type="project" value="UniProtKB-KW"/>
</dbReference>
<dbReference type="GO" id="GO:0000155">
    <property type="term" value="F:phosphorelay sensor kinase activity"/>
    <property type="evidence" value="ECO:0007669"/>
    <property type="project" value="InterPro"/>
</dbReference>
<reference evidence="10 11" key="1">
    <citation type="submission" date="2015-04" db="EMBL/GenBank/DDBJ databases">
        <title>Whole genome shotgun sequence of Sphingomonas changbaiensis NBRC 104936.</title>
        <authorList>
            <person name="Katano-Makiyama Y."/>
            <person name="Hosoyama A."/>
            <person name="Hashimoto M."/>
            <person name="Noguchi M."/>
            <person name="Tsuchikane K."/>
            <person name="Ohji S."/>
            <person name="Yamazoe A."/>
            <person name="Ichikawa N."/>
            <person name="Kimura A."/>
            <person name="Fujita N."/>
        </authorList>
    </citation>
    <scope>NUCLEOTIDE SEQUENCE [LARGE SCALE GENOMIC DNA]</scope>
    <source>
        <strain evidence="10 11">NBRC 104936</strain>
    </source>
</reference>
<dbReference type="Gene3D" id="3.30.565.10">
    <property type="entry name" value="Histidine kinase-like ATPase, C-terminal domain"/>
    <property type="match status" value="1"/>
</dbReference>
<dbReference type="AlphaFoldDB" id="A0A0E9MQJ5"/>
<sequence length="365" mass="39230">MVTEQALIRDLFQQAPGFMAMALGPNHVIEFANDAYFSLIGDRDVLGKPLREALPELEGQGIFELIDQAFASGKPFVGREVPVMLARELPKGLEARYVDMVFQPIKRDGVVVGILTEGYDVSEQKKAKEELLALQSELIHVSRVGAMSAMAATLAHELNQPLTAAKAYIAGARRCLEQGSDGLAEAKKALVEAGSATTRAGEIIKRLRRMVSRGEPEVEFADLGPIVREAVSLASLGLADEGVRTSVDIADDVPVHVDKVQIQQVVVNLLRNAVAATASCSRREIGITVCRLRGFAVLEVDDTGTGIEPGTVDQIFTPLFTTKDRGLGVGLAISRTIVEAHRGKIWASESPLGGARFNVRLPLAS</sequence>
<dbReference type="SUPFAM" id="SSF55785">
    <property type="entry name" value="PYP-like sensor domain (PAS domain)"/>
    <property type="match status" value="1"/>
</dbReference>
<dbReference type="PANTHER" id="PTHR43065:SF10">
    <property type="entry name" value="PEROXIDE STRESS-ACTIVATED HISTIDINE KINASE MAK3"/>
    <property type="match status" value="1"/>
</dbReference>
<dbReference type="InterPro" id="IPR005467">
    <property type="entry name" value="His_kinase_dom"/>
</dbReference>
<comment type="catalytic activity">
    <reaction evidence="1">
        <text>ATP + protein L-histidine = ADP + protein N-phospho-L-histidine.</text>
        <dbReference type="EC" id="2.7.13.3"/>
    </reaction>
</comment>
<dbReference type="STRING" id="1219043.SCH01S_29_00680"/>
<evidence type="ECO:0000256" key="8">
    <source>
        <dbReference type="ARBA" id="ARBA00023012"/>
    </source>
</evidence>
<dbReference type="InterPro" id="IPR035965">
    <property type="entry name" value="PAS-like_dom_sf"/>
</dbReference>
<dbReference type="SMART" id="SM00387">
    <property type="entry name" value="HATPase_c"/>
    <property type="match status" value="1"/>
</dbReference>
<dbReference type="InterPro" id="IPR003594">
    <property type="entry name" value="HATPase_dom"/>
</dbReference>
<keyword evidence="7" id="KW-0067">ATP-binding</keyword>
<evidence type="ECO:0000313" key="10">
    <source>
        <dbReference type="EMBL" id="GAO39380.1"/>
    </source>
</evidence>
<evidence type="ECO:0000313" key="11">
    <source>
        <dbReference type="Proteomes" id="UP000033202"/>
    </source>
</evidence>
<accession>A0A0E9MQJ5</accession>
<dbReference type="PROSITE" id="PS50109">
    <property type="entry name" value="HIS_KIN"/>
    <property type="match status" value="1"/>
</dbReference>
<dbReference type="EMBL" id="BBWU01000029">
    <property type="protein sequence ID" value="GAO39380.1"/>
    <property type="molecule type" value="Genomic_DNA"/>
</dbReference>
<dbReference type="Gene3D" id="3.30.450.20">
    <property type="entry name" value="PAS domain"/>
    <property type="match status" value="1"/>
</dbReference>
<dbReference type="InterPro" id="IPR004358">
    <property type="entry name" value="Sig_transdc_His_kin-like_C"/>
</dbReference>
<keyword evidence="3" id="KW-0597">Phosphoprotein</keyword>
<evidence type="ECO:0000256" key="1">
    <source>
        <dbReference type="ARBA" id="ARBA00000085"/>
    </source>
</evidence>
<keyword evidence="8" id="KW-0902">Two-component regulatory system</keyword>
<feature type="domain" description="Histidine kinase" evidence="9">
    <location>
        <begin position="153"/>
        <end position="365"/>
    </location>
</feature>
<dbReference type="InterPro" id="IPR003661">
    <property type="entry name" value="HisK_dim/P_dom"/>
</dbReference>
<keyword evidence="11" id="KW-1185">Reference proteome</keyword>
<keyword evidence="4" id="KW-0808">Transferase</keyword>
<dbReference type="Gene3D" id="1.10.287.130">
    <property type="match status" value="1"/>
</dbReference>
<dbReference type="PANTHER" id="PTHR43065">
    <property type="entry name" value="SENSOR HISTIDINE KINASE"/>
    <property type="match status" value="1"/>
</dbReference>
<dbReference type="Pfam" id="PF08448">
    <property type="entry name" value="PAS_4"/>
    <property type="match status" value="1"/>
</dbReference>
<dbReference type="EC" id="2.7.13.3" evidence="2"/>
<protein>
    <recommendedName>
        <fullName evidence="2">histidine kinase</fullName>
        <ecNumber evidence="2">2.7.13.3</ecNumber>
    </recommendedName>
</protein>
<evidence type="ECO:0000259" key="9">
    <source>
        <dbReference type="PROSITE" id="PS50109"/>
    </source>
</evidence>
<evidence type="ECO:0000256" key="4">
    <source>
        <dbReference type="ARBA" id="ARBA00022679"/>
    </source>
</evidence>
<name>A0A0E9MQJ5_9SPHN</name>
<keyword evidence="6 10" id="KW-0418">Kinase</keyword>
<dbReference type="CDD" id="cd00082">
    <property type="entry name" value="HisKA"/>
    <property type="match status" value="1"/>
</dbReference>
<dbReference type="InterPro" id="IPR036890">
    <property type="entry name" value="HATPase_C_sf"/>
</dbReference>
<dbReference type="Pfam" id="PF02518">
    <property type="entry name" value="HATPase_c"/>
    <property type="match status" value="1"/>
</dbReference>
<comment type="caution">
    <text evidence="10">The sequence shown here is derived from an EMBL/GenBank/DDBJ whole genome shotgun (WGS) entry which is preliminary data.</text>
</comment>
<dbReference type="SMART" id="SM00388">
    <property type="entry name" value="HisKA"/>
    <property type="match status" value="1"/>
</dbReference>
<evidence type="ECO:0000256" key="3">
    <source>
        <dbReference type="ARBA" id="ARBA00022553"/>
    </source>
</evidence>
<dbReference type="Pfam" id="PF00512">
    <property type="entry name" value="HisKA"/>
    <property type="match status" value="1"/>
</dbReference>
<evidence type="ECO:0000256" key="2">
    <source>
        <dbReference type="ARBA" id="ARBA00012438"/>
    </source>
</evidence>
<dbReference type="SUPFAM" id="SSF55874">
    <property type="entry name" value="ATPase domain of HSP90 chaperone/DNA topoisomerase II/histidine kinase"/>
    <property type="match status" value="1"/>
</dbReference>
<gene>
    <name evidence="10" type="ORF">SCH01S_29_00680</name>
</gene>
<proteinExistence type="predicted"/>
<dbReference type="PRINTS" id="PR00344">
    <property type="entry name" value="BCTRLSENSOR"/>
</dbReference>
<dbReference type="InterPro" id="IPR036097">
    <property type="entry name" value="HisK_dim/P_sf"/>
</dbReference>
<dbReference type="Proteomes" id="UP000033202">
    <property type="component" value="Unassembled WGS sequence"/>
</dbReference>
<keyword evidence="5" id="KW-0547">Nucleotide-binding</keyword>
<evidence type="ECO:0000256" key="6">
    <source>
        <dbReference type="ARBA" id="ARBA00022777"/>
    </source>
</evidence>
<dbReference type="SUPFAM" id="SSF47384">
    <property type="entry name" value="Homodimeric domain of signal transducing histidine kinase"/>
    <property type="match status" value="1"/>
</dbReference>
<organism evidence="10 11">
    <name type="scientific">Sphingomonas changbaiensis NBRC 104936</name>
    <dbReference type="NCBI Taxonomy" id="1219043"/>
    <lineage>
        <taxon>Bacteria</taxon>
        <taxon>Pseudomonadati</taxon>
        <taxon>Pseudomonadota</taxon>
        <taxon>Alphaproteobacteria</taxon>
        <taxon>Sphingomonadales</taxon>
        <taxon>Sphingomonadaceae</taxon>
        <taxon>Sphingomonas</taxon>
    </lineage>
</organism>